<evidence type="ECO:0000256" key="4">
    <source>
        <dbReference type="ARBA" id="ARBA00022490"/>
    </source>
</evidence>
<evidence type="ECO:0000259" key="12">
    <source>
        <dbReference type="Pfam" id="PF20260"/>
    </source>
</evidence>
<comment type="caution">
    <text evidence="13">The sequence shown here is derived from an EMBL/GenBank/DDBJ whole genome shotgun (WGS) entry which is preliminary data.</text>
</comment>
<dbReference type="Proteomes" id="UP000324897">
    <property type="component" value="Chromosome 5"/>
</dbReference>
<comment type="function">
    <text evidence="9">Specifically methylates the N3 position of the uracil ring of uridine 1498 (m3U1498) in 16S rRNA. Acts on the fully assembled 30S ribosomal subunit.</text>
</comment>
<evidence type="ECO:0000256" key="3">
    <source>
        <dbReference type="ARBA" id="ARBA00012328"/>
    </source>
</evidence>
<name>A0A5J9WCY0_9POAL</name>
<sequence>MPPAAAFSTSFSALLRVPPPRTRRLLVAAATRAHSAAAGESRARGGLPRFHTPTLPSSKGEVVRVQGDEFWHMTRVLRLGINDRVELFDGAGGLVEGCIQKVDKSGSDVELLEDARRMAPQGIQWHVFAAFGQRIHEMSLKPPIPISKLLPVVSQSRFAFLASAEAPPLLSVLPKSSTEQSGLLIIGPEGDFTEEEVDALKAAGAVPVGLGPCRLRVETATISLLSALMLWSDAKHQETQECG</sequence>
<dbReference type="InterPro" id="IPR029028">
    <property type="entry name" value="Alpha/beta_knot_MTases"/>
</dbReference>
<dbReference type="SUPFAM" id="SSF75217">
    <property type="entry name" value="alpha/beta knot"/>
    <property type="match status" value="1"/>
</dbReference>
<keyword evidence="8" id="KW-0949">S-adenosyl-L-methionine</keyword>
<gene>
    <name evidence="13" type="ORF">EJB05_04741</name>
</gene>
<feature type="domain" description="Ribosomal RNA small subunit methyltransferase E PUA-like" evidence="12">
    <location>
        <begin position="66"/>
        <end position="111"/>
    </location>
</feature>
<evidence type="ECO:0000256" key="1">
    <source>
        <dbReference type="ARBA" id="ARBA00004496"/>
    </source>
</evidence>
<evidence type="ECO:0000313" key="13">
    <source>
        <dbReference type="EMBL" id="TVU45260.1"/>
    </source>
</evidence>
<dbReference type="EMBL" id="RWGY01000004">
    <property type="protein sequence ID" value="TVU45260.1"/>
    <property type="molecule type" value="Genomic_DNA"/>
</dbReference>
<keyword evidence="4" id="KW-0963">Cytoplasm</keyword>
<comment type="similarity">
    <text evidence="2">Belongs to the RNA methyltransferase RsmE family.</text>
</comment>
<dbReference type="Gramene" id="TVU45260">
    <property type="protein sequence ID" value="TVU45260"/>
    <property type="gene ID" value="EJB05_04741"/>
</dbReference>
<dbReference type="PANTHER" id="PTHR30027:SF3">
    <property type="entry name" value="16S RRNA (URACIL(1498)-N(3))-METHYLTRANSFERASE"/>
    <property type="match status" value="1"/>
</dbReference>
<evidence type="ECO:0000256" key="10">
    <source>
        <dbReference type="ARBA" id="ARBA00047944"/>
    </source>
</evidence>
<dbReference type="InterPro" id="IPR046886">
    <property type="entry name" value="RsmE_MTase_dom"/>
</dbReference>
<dbReference type="InterPro" id="IPR006700">
    <property type="entry name" value="RsmE"/>
</dbReference>
<dbReference type="OrthoDB" id="3465at2759"/>
<organism evidence="13 14">
    <name type="scientific">Eragrostis curvula</name>
    <name type="common">weeping love grass</name>
    <dbReference type="NCBI Taxonomy" id="38414"/>
    <lineage>
        <taxon>Eukaryota</taxon>
        <taxon>Viridiplantae</taxon>
        <taxon>Streptophyta</taxon>
        <taxon>Embryophyta</taxon>
        <taxon>Tracheophyta</taxon>
        <taxon>Spermatophyta</taxon>
        <taxon>Magnoliopsida</taxon>
        <taxon>Liliopsida</taxon>
        <taxon>Poales</taxon>
        <taxon>Poaceae</taxon>
        <taxon>PACMAD clade</taxon>
        <taxon>Chloridoideae</taxon>
        <taxon>Eragrostideae</taxon>
        <taxon>Eragrostidinae</taxon>
        <taxon>Eragrostis</taxon>
    </lineage>
</organism>
<evidence type="ECO:0000256" key="6">
    <source>
        <dbReference type="ARBA" id="ARBA00022603"/>
    </source>
</evidence>
<protein>
    <recommendedName>
        <fullName evidence="3">16S rRNA (uracil(1498)-N(3))-methyltransferase</fullName>
        <ecNumber evidence="3">2.1.1.193</ecNumber>
    </recommendedName>
</protein>
<keyword evidence="5" id="KW-0698">rRNA processing</keyword>
<evidence type="ECO:0000256" key="8">
    <source>
        <dbReference type="ARBA" id="ARBA00022691"/>
    </source>
</evidence>
<evidence type="ECO:0000256" key="2">
    <source>
        <dbReference type="ARBA" id="ARBA00005528"/>
    </source>
</evidence>
<evidence type="ECO:0000256" key="7">
    <source>
        <dbReference type="ARBA" id="ARBA00022679"/>
    </source>
</evidence>
<dbReference type="NCBIfam" id="TIGR00046">
    <property type="entry name" value="RsmE family RNA methyltransferase"/>
    <property type="match status" value="1"/>
</dbReference>
<comment type="catalytic activity">
    <reaction evidence="10">
        <text>uridine(1498) in 16S rRNA + S-adenosyl-L-methionine = N(3)-methyluridine(1498) in 16S rRNA + S-adenosyl-L-homocysteine + H(+)</text>
        <dbReference type="Rhea" id="RHEA:42920"/>
        <dbReference type="Rhea" id="RHEA-COMP:10283"/>
        <dbReference type="Rhea" id="RHEA-COMP:10284"/>
        <dbReference type="ChEBI" id="CHEBI:15378"/>
        <dbReference type="ChEBI" id="CHEBI:57856"/>
        <dbReference type="ChEBI" id="CHEBI:59789"/>
        <dbReference type="ChEBI" id="CHEBI:65315"/>
        <dbReference type="ChEBI" id="CHEBI:74502"/>
        <dbReference type="EC" id="2.1.1.193"/>
    </reaction>
</comment>
<keyword evidence="14" id="KW-1185">Reference proteome</keyword>
<dbReference type="SUPFAM" id="SSF88697">
    <property type="entry name" value="PUA domain-like"/>
    <property type="match status" value="1"/>
</dbReference>
<evidence type="ECO:0000313" key="14">
    <source>
        <dbReference type="Proteomes" id="UP000324897"/>
    </source>
</evidence>
<dbReference type="GO" id="GO:0070042">
    <property type="term" value="F:rRNA (uridine-N3-)-methyltransferase activity"/>
    <property type="evidence" value="ECO:0007669"/>
    <property type="project" value="TreeGrafter"/>
</dbReference>
<dbReference type="AlphaFoldDB" id="A0A5J9WCY0"/>
<evidence type="ECO:0000259" key="11">
    <source>
        <dbReference type="Pfam" id="PF04452"/>
    </source>
</evidence>
<dbReference type="Pfam" id="PF20260">
    <property type="entry name" value="PUA_4"/>
    <property type="match status" value="1"/>
</dbReference>
<dbReference type="InterPro" id="IPR046887">
    <property type="entry name" value="RsmE_PUA-like"/>
</dbReference>
<dbReference type="GO" id="GO:0005737">
    <property type="term" value="C:cytoplasm"/>
    <property type="evidence" value="ECO:0007669"/>
    <property type="project" value="UniProtKB-SubCell"/>
</dbReference>
<dbReference type="InterPro" id="IPR015947">
    <property type="entry name" value="PUA-like_sf"/>
</dbReference>
<dbReference type="GO" id="GO:0070475">
    <property type="term" value="P:rRNA base methylation"/>
    <property type="evidence" value="ECO:0007669"/>
    <property type="project" value="TreeGrafter"/>
</dbReference>
<dbReference type="Gene3D" id="3.40.1280.10">
    <property type="match status" value="1"/>
</dbReference>
<keyword evidence="6" id="KW-0489">Methyltransferase</keyword>
<dbReference type="Gene3D" id="2.40.240.20">
    <property type="entry name" value="Hypothetical PUA domain-like, domain 1"/>
    <property type="match status" value="1"/>
</dbReference>
<dbReference type="EC" id="2.1.1.193" evidence="3"/>
<accession>A0A5J9WCY0</accession>
<feature type="non-terminal residue" evidence="13">
    <location>
        <position position="1"/>
    </location>
</feature>
<proteinExistence type="inferred from homology"/>
<keyword evidence="7" id="KW-0808">Transferase</keyword>
<dbReference type="Pfam" id="PF04452">
    <property type="entry name" value="Methyltrans_RNA"/>
    <property type="match status" value="1"/>
</dbReference>
<comment type="subcellular location">
    <subcellularLocation>
        <location evidence="1">Cytoplasm</location>
    </subcellularLocation>
</comment>
<dbReference type="PANTHER" id="PTHR30027">
    <property type="entry name" value="RIBOSOMAL RNA SMALL SUBUNIT METHYLTRANSFERASE E"/>
    <property type="match status" value="1"/>
</dbReference>
<feature type="domain" description="Ribosomal RNA small subunit methyltransferase E methyltransferase" evidence="11">
    <location>
        <begin position="133"/>
        <end position="229"/>
    </location>
</feature>
<evidence type="ECO:0000256" key="9">
    <source>
        <dbReference type="ARBA" id="ARBA00025699"/>
    </source>
</evidence>
<dbReference type="InterPro" id="IPR029026">
    <property type="entry name" value="tRNA_m1G_MTases_N"/>
</dbReference>
<evidence type="ECO:0000256" key="5">
    <source>
        <dbReference type="ARBA" id="ARBA00022552"/>
    </source>
</evidence>
<reference evidence="13 14" key="1">
    <citation type="journal article" date="2019" name="Sci. Rep.">
        <title>A high-quality genome of Eragrostis curvula grass provides insights into Poaceae evolution and supports new strategies to enhance forage quality.</title>
        <authorList>
            <person name="Carballo J."/>
            <person name="Santos B.A.C.M."/>
            <person name="Zappacosta D."/>
            <person name="Garbus I."/>
            <person name="Selva J.P."/>
            <person name="Gallo C.A."/>
            <person name="Diaz A."/>
            <person name="Albertini E."/>
            <person name="Caccamo M."/>
            <person name="Echenique V."/>
        </authorList>
    </citation>
    <scope>NUCLEOTIDE SEQUENCE [LARGE SCALE GENOMIC DNA]</scope>
    <source>
        <strain evidence="14">cv. Victoria</strain>
        <tissue evidence="13">Leaf</tissue>
    </source>
</reference>